<feature type="domain" description="Vacuolar protein sorting-associated protein 54 C-terminal" evidence="8">
    <location>
        <begin position="754"/>
        <end position="882"/>
    </location>
</feature>
<evidence type="ECO:0000256" key="7">
    <source>
        <dbReference type="ARBA" id="ARBA00023054"/>
    </source>
</evidence>
<evidence type="ECO:0000259" key="8">
    <source>
        <dbReference type="Pfam" id="PF07928"/>
    </source>
</evidence>
<keyword evidence="4" id="KW-0813">Transport</keyword>
<comment type="caution">
    <text evidence="10">The sequence shown here is derived from an EMBL/GenBank/DDBJ whole genome shotgun (WGS) entry which is preliminary data.</text>
</comment>
<dbReference type="InterPro" id="IPR012501">
    <property type="entry name" value="Vps54_C"/>
</dbReference>
<dbReference type="Gene3D" id="1.20.1280.130">
    <property type="match status" value="1"/>
</dbReference>
<evidence type="ECO:0000259" key="9">
    <source>
        <dbReference type="Pfam" id="PF10475"/>
    </source>
</evidence>
<dbReference type="PANTHER" id="PTHR12965:SF0">
    <property type="entry name" value="VACUOLAR PROTEIN SORTING-ASSOCIATED PROTEIN 54"/>
    <property type="match status" value="1"/>
</dbReference>
<dbReference type="EMBL" id="JOJR01001033">
    <property type="protein sequence ID" value="RCN32756.1"/>
    <property type="molecule type" value="Genomic_DNA"/>
</dbReference>
<name>A0A368FKQ7_ANCCA</name>
<keyword evidence="11" id="KW-1185">Reference proteome</keyword>
<dbReference type="GO" id="GO:0006896">
    <property type="term" value="P:Golgi to vacuole transport"/>
    <property type="evidence" value="ECO:0007669"/>
    <property type="project" value="TreeGrafter"/>
</dbReference>
<evidence type="ECO:0000256" key="6">
    <source>
        <dbReference type="ARBA" id="ARBA00023034"/>
    </source>
</evidence>
<keyword evidence="7" id="KW-0175">Coiled coil</keyword>
<protein>
    <recommendedName>
        <fullName evidence="3">Vacuolar protein sorting-associated protein 54</fullName>
    </recommendedName>
</protein>
<keyword evidence="6" id="KW-0333">Golgi apparatus</keyword>
<evidence type="ECO:0000256" key="1">
    <source>
        <dbReference type="ARBA" id="ARBA00004601"/>
    </source>
</evidence>
<evidence type="ECO:0000256" key="4">
    <source>
        <dbReference type="ARBA" id="ARBA00022448"/>
    </source>
</evidence>
<comment type="similarity">
    <text evidence="2">Belongs to the VPS54 family.</text>
</comment>
<accession>A0A368FKQ7</accession>
<dbReference type="Proteomes" id="UP000252519">
    <property type="component" value="Unassembled WGS sequence"/>
</dbReference>
<dbReference type="Gene3D" id="6.10.250.860">
    <property type="match status" value="1"/>
</dbReference>
<evidence type="ECO:0000256" key="3">
    <source>
        <dbReference type="ARBA" id="ARBA00017665"/>
    </source>
</evidence>
<dbReference type="GO" id="GO:0000938">
    <property type="term" value="C:GARP complex"/>
    <property type="evidence" value="ECO:0007669"/>
    <property type="project" value="InterPro"/>
</dbReference>
<gene>
    <name evidence="10" type="ORF">ANCCAN_21430</name>
</gene>
<evidence type="ECO:0000256" key="2">
    <source>
        <dbReference type="ARBA" id="ARBA00009150"/>
    </source>
</evidence>
<dbReference type="AlphaFoldDB" id="A0A368FKQ7"/>
<proteinExistence type="inferred from homology"/>
<keyword evidence="5" id="KW-0653">Protein transport</keyword>
<comment type="subcellular location">
    <subcellularLocation>
        <location evidence="1">Golgi apparatus</location>
        <location evidence="1">trans-Golgi network</location>
    </subcellularLocation>
</comment>
<dbReference type="InterPro" id="IPR039745">
    <property type="entry name" value="Vps54"/>
</dbReference>
<dbReference type="GO" id="GO:0015031">
    <property type="term" value="P:protein transport"/>
    <property type="evidence" value="ECO:0007669"/>
    <property type="project" value="UniProtKB-KW"/>
</dbReference>
<dbReference type="Pfam" id="PF10475">
    <property type="entry name" value="Vps54_N"/>
    <property type="match status" value="1"/>
</dbReference>
<evidence type="ECO:0000256" key="5">
    <source>
        <dbReference type="ARBA" id="ARBA00022927"/>
    </source>
</evidence>
<dbReference type="PANTHER" id="PTHR12965">
    <property type="entry name" value="VACUOLAR PROTEIN SORTING 54"/>
    <property type="match status" value="1"/>
</dbReference>
<dbReference type="OrthoDB" id="10259024at2759"/>
<dbReference type="Pfam" id="PF07928">
    <property type="entry name" value="Vps54"/>
    <property type="match status" value="1"/>
</dbReference>
<dbReference type="GO" id="GO:0042147">
    <property type="term" value="P:retrograde transport, endosome to Golgi"/>
    <property type="evidence" value="ECO:0007669"/>
    <property type="project" value="InterPro"/>
</dbReference>
<dbReference type="GO" id="GO:0019905">
    <property type="term" value="F:syntaxin binding"/>
    <property type="evidence" value="ECO:0007669"/>
    <property type="project" value="TreeGrafter"/>
</dbReference>
<organism evidence="10 11">
    <name type="scientific">Ancylostoma caninum</name>
    <name type="common">Dog hookworm</name>
    <dbReference type="NCBI Taxonomy" id="29170"/>
    <lineage>
        <taxon>Eukaryota</taxon>
        <taxon>Metazoa</taxon>
        <taxon>Ecdysozoa</taxon>
        <taxon>Nematoda</taxon>
        <taxon>Chromadorea</taxon>
        <taxon>Rhabditida</taxon>
        <taxon>Rhabditina</taxon>
        <taxon>Rhabditomorpha</taxon>
        <taxon>Strongyloidea</taxon>
        <taxon>Ancylostomatidae</taxon>
        <taxon>Ancylostomatinae</taxon>
        <taxon>Ancylostoma</taxon>
    </lineage>
</organism>
<dbReference type="InterPro" id="IPR019515">
    <property type="entry name" value="VPS54_N"/>
</dbReference>
<sequence length="993" mass="111116">MTAEVRSTRGFPTQGSKVVQGLYPRECELCYPRLEFHDQAQFARHLRVVHSTKEGGSYICRYGNNNVCQKLPLEGVSDDDYEAHVRRVHCVPLQQSRLSVEDPREKEFTLTSFTQNLSAVLSDPGRSRSEVNTFFTRHWGDSFVPPTTIPRSTLIPPISDQQFVAHQKNTDKVYKRYHATKRALAALQQPSTCGEGDSDDLPLVLMDPLFHLSDASTFTDVFTVPQKGLPDPLTVTRSGKAVVSCLPGDADVRKNPGSFRDYMALSSRLESFHDVVDSRLATRLVAKSAAFWQMVHSYGGLHEELSDAMSDIRRVRSSLQAVSRLVCDRTRKIIQLYEQREKKHKLLAKLFDVACLREAQTTVQMLLNQSDYPKVIECIETSEEVLSSELSGVQCFRHLGSQLSELYCVIGRMMLDDFATLIQKEFGTKPEDGVLMTYDGELSCVIMGLIQVRRFGFMSMIRTEILEALKGILRHEVKLHIVQSGLDLTDFDPTLNQLGEPVRRLKFADWLKTVDDVTQEFFSFCKRVQALQDVVCECTERVRNLSTATGRMNSPFVNEDSLQVRAAVDLSSSDQDVVSGPSLAPDAFPSTDPAALMAVEIRSLPQLLKSASILAEFAHHCAQTRLCRLLIARSKLQEGAQDLTTPEQLTQMISLVKTYQHDCSSQGWHKNQPIAVSPLSKCLQKLCLEYIERFHTQRRAKMSSVLDAELWKASEVAAEYQCLVDESIRTGRLVNVPASRLPAVGEALMVEGVPYVVVGSALAFLKILADYCECFAALPAFAADILSRVVELLKGFNSRSCQLILGAGALQLVGLKTISVRNLALASRSLQLIVHFVPLVAGEAEAALKEDQKHLMRHFKQALSDYSDHIREITAKLISVIDHHTINCLSNWEVSTSVPSPSFQQICRQMQKFHNGLAGIIPDEQIKSLFETVHDHFKGNLKLHLAKIGISPHDSLKYGFVSQDYAFYAQSLRAMSSCCDLYVESLNDVIYGR</sequence>
<dbReference type="GO" id="GO:0005829">
    <property type="term" value="C:cytosol"/>
    <property type="evidence" value="ECO:0007669"/>
    <property type="project" value="GOC"/>
</dbReference>
<evidence type="ECO:0000313" key="11">
    <source>
        <dbReference type="Proteomes" id="UP000252519"/>
    </source>
</evidence>
<feature type="domain" description="Vacuolar protein sorting-associated protein 54 N-terminal" evidence="9">
    <location>
        <begin position="266"/>
        <end position="427"/>
    </location>
</feature>
<dbReference type="STRING" id="29170.A0A368FKQ7"/>
<reference evidence="10 11" key="1">
    <citation type="submission" date="2014-10" db="EMBL/GenBank/DDBJ databases">
        <title>Draft genome of the hookworm Ancylostoma caninum.</title>
        <authorList>
            <person name="Mitreva M."/>
        </authorList>
    </citation>
    <scope>NUCLEOTIDE SEQUENCE [LARGE SCALE GENOMIC DNA]</scope>
    <source>
        <strain evidence="10 11">Baltimore</strain>
    </source>
</reference>
<evidence type="ECO:0000313" key="10">
    <source>
        <dbReference type="EMBL" id="RCN32756.1"/>
    </source>
</evidence>